<feature type="transmembrane region" description="Helical" evidence="1">
    <location>
        <begin position="382"/>
        <end position="405"/>
    </location>
</feature>
<evidence type="ECO:0000256" key="1">
    <source>
        <dbReference type="SAM" id="Phobius"/>
    </source>
</evidence>
<reference evidence="2 3" key="1">
    <citation type="submission" date="2020-08" db="EMBL/GenBank/DDBJ databases">
        <title>Genomic Encyclopedia of Type Strains, Phase III (KMG-III): the genomes of soil and plant-associated and newly described type strains.</title>
        <authorList>
            <person name="Whitman W."/>
        </authorList>
    </citation>
    <scope>NUCLEOTIDE SEQUENCE [LARGE SCALE GENOMIC DNA]</scope>
    <source>
        <strain evidence="2 3">CECT 8577</strain>
    </source>
</reference>
<dbReference type="RefSeq" id="WP_221219315.1">
    <property type="nucleotide sequence ID" value="NZ_JACHWU010000002.1"/>
</dbReference>
<dbReference type="EMBL" id="JACHWU010000002">
    <property type="protein sequence ID" value="MBB3050993.1"/>
    <property type="molecule type" value="Genomic_DNA"/>
</dbReference>
<feature type="transmembrane region" description="Helical" evidence="1">
    <location>
        <begin position="510"/>
        <end position="533"/>
    </location>
</feature>
<accession>A0A839S0Z9</accession>
<organism evidence="2 3">
    <name type="scientific">Prauserella isguenensis</name>
    <dbReference type="NCBI Taxonomy" id="1470180"/>
    <lineage>
        <taxon>Bacteria</taxon>
        <taxon>Bacillati</taxon>
        <taxon>Actinomycetota</taxon>
        <taxon>Actinomycetes</taxon>
        <taxon>Pseudonocardiales</taxon>
        <taxon>Pseudonocardiaceae</taxon>
        <taxon>Prauserella</taxon>
    </lineage>
</organism>
<sequence length="865" mass="90972">MRQRRRPRRSRVPLAWRTAPRAALSSPLVVLITAATALLTCFLATATSLHTSAAAGAAIADRAGSVCEDQYGPFFNARSLTPSEAALVADTVRTRAPEHGFGRPVVGLYTPVGAAEFGDETYRFRLAYRDGGVDDLELLRGTRDSGLWVGSELADAENMPLGTRAHGGALPPTTGVYRDLRLPAPGPWCSARDMTITNRLVDHIETGAIVFATDRDAFDRAVTHFDRLERTVVSFRAPPPSTLDEAEDRAARARALIADVDADLRARGHADLVHGSVPFQRSIDLAGRAESNVGLSILPLAILAVLVGCAGAGMLGVQWYQRRYAVIRLLAARGHGPGAVGLLALAELGLPVTLGGAAGILLARVLLPAYGPPGTIESAETWAAAAGGGAALALSLLLLVSIVALRAHREFQRGRAASRRLRSRLPAYVPWELGTAAVAWAGWLRLAEYGGTSRLGDPLPQVDPLALTYPVAVVLTVGIVTARVAFVLLRLSHRARLWSRPPLQLAIRRLAGARAAVVGVLVVTMLAVGTLAVGTGVSEGQRGALENKTGMYVGAESSVDVGRSVGTGETPLPAGARTGTSLVGRFNYTAGEPTVAVVDPETFTGVAWTRTFDDARLRALLERISAPDGRQLPALRVGAHPAAPPEVAGLPPLDVAADLDTFPLLSGEPGYVVSRDALTDAQLAEVPQWTVLSSGPLRDLTRAFSDAGMVHPNAESRADVLDALPFHVVDWTFSFVTLLGLVLAVVAILALVVAVETRRRQNALAATLLVRMGMRPATLLRSHLAELGAIGGLATVAGVATGVTVAAISVRRFDPVRWLAPVPELPDLAGLIVSVVAVSTVVVLLTALLAVRSARTTTPAELLRA</sequence>
<evidence type="ECO:0000313" key="3">
    <source>
        <dbReference type="Proteomes" id="UP000550714"/>
    </source>
</evidence>
<protein>
    <submittedName>
        <fullName evidence="2">Putative ABC transport system permease protein</fullName>
    </submittedName>
</protein>
<proteinExistence type="predicted"/>
<feature type="transmembrane region" description="Helical" evidence="1">
    <location>
        <begin position="828"/>
        <end position="851"/>
    </location>
</feature>
<feature type="transmembrane region" description="Helical" evidence="1">
    <location>
        <begin position="784"/>
        <end position="808"/>
    </location>
</feature>
<feature type="transmembrane region" description="Helical" evidence="1">
    <location>
        <begin position="466"/>
        <end position="489"/>
    </location>
</feature>
<feature type="transmembrane region" description="Helical" evidence="1">
    <location>
        <begin position="297"/>
        <end position="317"/>
    </location>
</feature>
<keyword evidence="1" id="KW-0812">Transmembrane</keyword>
<dbReference type="AlphaFoldDB" id="A0A839S0Z9"/>
<name>A0A839S0Z9_9PSEU</name>
<keyword evidence="1" id="KW-0472">Membrane</keyword>
<comment type="caution">
    <text evidence="2">The sequence shown here is derived from an EMBL/GenBank/DDBJ whole genome shotgun (WGS) entry which is preliminary data.</text>
</comment>
<keyword evidence="1" id="KW-1133">Transmembrane helix</keyword>
<dbReference type="Proteomes" id="UP000550714">
    <property type="component" value="Unassembled WGS sequence"/>
</dbReference>
<feature type="transmembrane region" description="Helical" evidence="1">
    <location>
        <begin position="425"/>
        <end position="446"/>
    </location>
</feature>
<evidence type="ECO:0000313" key="2">
    <source>
        <dbReference type="EMBL" id="MBB3050993.1"/>
    </source>
</evidence>
<gene>
    <name evidence="2" type="ORF">FHS23_002016</name>
</gene>
<keyword evidence="3" id="KW-1185">Reference proteome</keyword>
<feature type="transmembrane region" description="Helical" evidence="1">
    <location>
        <begin position="338"/>
        <end position="362"/>
    </location>
</feature>
<feature type="transmembrane region" description="Helical" evidence="1">
    <location>
        <begin position="731"/>
        <end position="755"/>
    </location>
</feature>